<reference evidence="2" key="2">
    <citation type="submission" date="2020-09" db="EMBL/GenBank/DDBJ databases">
        <authorList>
            <person name="Sun Q."/>
            <person name="Ohkuma M."/>
        </authorList>
    </citation>
    <scope>NUCLEOTIDE SEQUENCE</scope>
    <source>
        <strain evidence="2">JCM 4956</strain>
    </source>
</reference>
<reference evidence="2" key="1">
    <citation type="journal article" date="2014" name="Int. J. Syst. Evol. Microbiol.">
        <title>Complete genome sequence of Corynebacterium casei LMG S-19264T (=DSM 44701T), isolated from a smear-ripened cheese.</title>
        <authorList>
            <consortium name="US DOE Joint Genome Institute (JGI-PGF)"/>
            <person name="Walter F."/>
            <person name="Albersmeier A."/>
            <person name="Kalinowski J."/>
            <person name="Ruckert C."/>
        </authorList>
    </citation>
    <scope>NUCLEOTIDE SEQUENCE</scope>
    <source>
        <strain evidence="2">JCM 4956</strain>
    </source>
</reference>
<dbReference type="AlphaFoldDB" id="A0A918NC31"/>
<dbReference type="RefSeq" id="WP_190035605.1">
    <property type="nucleotide sequence ID" value="NZ_BMWD01000007.1"/>
</dbReference>
<evidence type="ECO:0000256" key="1">
    <source>
        <dbReference type="SAM" id="MobiDB-lite"/>
    </source>
</evidence>
<feature type="compositionally biased region" description="Polar residues" evidence="1">
    <location>
        <begin position="20"/>
        <end position="46"/>
    </location>
</feature>
<dbReference type="EMBL" id="BMWD01000007">
    <property type="protein sequence ID" value="GGX57428.1"/>
    <property type="molecule type" value="Genomic_DNA"/>
</dbReference>
<keyword evidence="3" id="KW-1185">Reference proteome</keyword>
<organism evidence="2 3">
    <name type="scientific">Streptomyces fructofermentans</name>
    <dbReference type="NCBI Taxonomy" id="152141"/>
    <lineage>
        <taxon>Bacteria</taxon>
        <taxon>Bacillati</taxon>
        <taxon>Actinomycetota</taxon>
        <taxon>Actinomycetes</taxon>
        <taxon>Kitasatosporales</taxon>
        <taxon>Streptomycetaceae</taxon>
        <taxon>Streptomyces</taxon>
    </lineage>
</organism>
<protein>
    <submittedName>
        <fullName evidence="2">Uncharacterized protein</fullName>
    </submittedName>
</protein>
<sequence length="137" mass="13842">MNDTGQHDPVGPARDGGSGSVNIGSMSGGSIATGSHGSAVSVNRTGAESDARHEELLRSVRELRAALADREHHAEDIALDGELADVEAEIVRTGAVGQGRLVRLLTGVRGWLGTRATAVGAVASATAVVQGVAQLLG</sequence>
<proteinExistence type="predicted"/>
<name>A0A918NC31_9ACTN</name>
<comment type="caution">
    <text evidence="2">The sequence shown here is derived from an EMBL/GenBank/DDBJ whole genome shotgun (WGS) entry which is preliminary data.</text>
</comment>
<accession>A0A918NC31</accession>
<evidence type="ECO:0000313" key="3">
    <source>
        <dbReference type="Proteomes" id="UP000645555"/>
    </source>
</evidence>
<feature type="region of interest" description="Disordered" evidence="1">
    <location>
        <begin position="1"/>
        <end position="52"/>
    </location>
</feature>
<dbReference type="Proteomes" id="UP000645555">
    <property type="component" value="Unassembled WGS sequence"/>
</dbReference>
<gene>
    <name evidence="2" type="ORF">GCM10010515_26270</name>
</gene>
<evidence type="ECO:0000313" key="2">
    <source>
        <dbReference type="EMBL" id="GGX57428.1"/>
    </source>
</evidence>